<proteinExistence type="predicted"/>
<keyword evidence="2" id="KW-1185">Reference proteome</keyword>
<name>A0A6A2X9Q8_HIBSY</name>
<comment type="caution">
    <text evidence="1">The sequence shown here is derived from an EMBL/GenBank/DDBJ whole genome shotgun (WGS) entry which is preliminary data.</text>
</comment>
<evidence type="ECO:0000313" key="2">
    <source>
        <dbReference type="Proteomes" id="UP000436088"/>
    </source>
</evidence>
<reference evidence="1" key="1">
    <citation type="submission" date="2019-09" db="EMBL/GenBank/DDBJ databases">
        <title>Draft genome information of white flower Hibiscus syriacus.</title>
        <authorList>
            <person name="Kim Y.-M."/>
        </authorList>
    </citation>
    <scope>NUCLEOTIDE SEQUENCE [LARGE SCALE GENOMIC DNA]</scope>
    <source>
        <strain evidence="1">YM2019G1</strain>
    </source>
</reference>
<organism evidence="1 2">
    <name type="scientific">Hibiscus syriacus</name>
    <name type="common">Rose of Sharon</name>
    <dbReference type="NCBI Taxonomy" id="106335"/>
    <lineage>
        <taxon>Eukaryota</taxon>
        <taxon>Viridiplantae</taxon>
        <taxon>Streptophyta</taxon>
        <taxon>Embryophyta</taxon>
        <taxon>Tracheophyta</taxon>
        <taxon>Spermatophyta</taxon>
        <taxon>Magnoliopsida</taxon>
        <taxon>eudicotyledons</taxon>
        <taxon>Gunneridae</taxon>
        <taxon>Pentapetalae</taxon>
        <taxon>rosids</taxon>
        <taxon>malvids</taxon>
        <taxon>Malvales</taxon>
        <taxon>Malvaceae</taxon>
        <taxon>Malvoideae</taxon>
        <taxon>Hibiscus</taxon>
    </lineage>
</organism>
<dbReference type="AlphaFoldDB" id="A0A6A2X9Q8"/>
<sequence>MTDHAKKFQADSKEQMTTLMDMMNDMIYGGKPLEDPVVKVMNEVLNDNHEFNVIVSDDQEPISEYRNSRQLQDLVPRGIGELTVNEESMKEKSSVVKKCIKKCSQPD</sequence>
<gene>
    <name evidence="1" type="ORF">F3Y22_tig00111848pilonHSYRG00137</name>
</gene>
<accession>A0A6A2X9Q8</accession>
<dbReference type="EMBL" id="VEPZ02001450">
    <property type="protein sequence ID" value="KAE8672201.1"/>
    <property type="molecule type" value="Genomic_DNA"/>
</dbReference>
<evidence type="ECO:0000313" key="1">
    <source>
        <dbReference type="EMBL" id="KAE8672201.1"/>
    </source>
</evidence>
<dbReference type="Proteomes" id="UP000436088">
    <property type="component" value="Unassembled WGS sequence"/>
</dbReference>
<protein>
    <submittedName>
        <fullName evidence="1">Uncharacterized protein</fullName>
    </submittedName>
</protein>